<dbReference type="EMBL" id="LAZR01036519">
    <property type="protein sequence ID" value="KKL24628.1"/>
    <property type="molecule type" value="Genomic_DNA"/>
</dbReference>
<proteinExistence type="predicted"/>
<reference evidence="1" key="1">
    <citation type="journal article" date="2015" name="Nature">
        <title>Complex archaea that bridge the gap between prokaryotes and eukaryotes.</title>
        <authorList>
            <person name="Spang A."/>
            <person name="Saw J.H."/>
            <person name="Jorgensen S.L."/>
            <person name="Zaremba-Niedzwiedzka K."/>
            <person name="Martijn J."/>
            <person name="Lind A.E."/>
            <person name="van Eijk R."/>
            <person name="Schleper C."/>
            <person name="Guy L."/>
            <person name="Ettema T.J."/>
        </authorList>
    </citation>
    <scope>NUCLEOTIDE SEQUENCE</scope>
</reference>
<dbReference type="AlphaFoldDB" id="A0A0F9EL62"/>
<evidence type="ECO:0000313" key="1">
    <source>
        <dbReference type="EMBL" id="KKL24628.1"/>
    </source>
</evidence>
<gene>
    <name evidence="1" type="ORF">LCGC14_2413450</name>
</gene>
<accession>A0A0F9EL62</accession>
<sequence>MGHMSIWDEIEQEQQPVSVWDEVETEFVADKQESSYAKQLLGSLAKGGMRIGQAVLEMPKHVAWMMMKVEGASPDIAPKPGDKGYLLYKEELEKMERDPAYKPVGVRHLEVIKQYKQGKEVIIKAHPEWE</sequence>
<feature type="non-terminal residue" evidence="1">
    <location>
        <position position="130"/>
    </location>
</feature>
<organism evidence="1">
    <name type="scientific">marine sediment metagenome</name>
    <dbReference type="NCBI Taxonomy" id="412755"/>
    <lineage>
        <taxon>unclassified sequences</taxon>
        <taxon>metagenomes</taxon>
        <taxon>ecological metagenomes</taxon>
    </lineage>
</organism>
<protein>
    <submittedName>
        <fullName evidence="1">Uncharacterized protein</fullName>
    </submittedName>
</protein>
<name>A0A0F9EL62_9ZZZZ</name>
<comment type="caution">
    <text evidence="1">The sequence shown here is derived from an EMBL/GenBank/DDBJ whole genome shotgun (WGS) entry which is preliminary data.</text>
</comment>